<evidence type="ECO:0000256" key="2">
    <source>
        <dbReference type="SAM" id="SignalP"/>
    </source>
</evidence>
<dbReference type="RefSeq" id="XP_001464034.1">
    <property type="nucleotide sequence ID" value="XM_001463997.1"/>
</dbReference>
<dbReference type="EMBL" id="FR796445">
    <property type="protein sequence ID" value="CAM66409.1"/>
    <property type="molecule type" value="Genomic_DNA"/>
</dbReference>
<feature type="region of interest" description="Disordered" evidence="1">
    <location>
        <begin position="251"/>
        <end position="290"/>
    </location>
</feature>
<name>A4HVE3_LEIIN</name>
<proteinExistence type="predicted"/>
<evidence type="ECO:0008006" key="5">
    <source>
        <dbReference type="Google" id="ProtNLM"/>
    </source>
</evidence>
<evidence type="ECO:0000313" key="3">
    <source>
        <dbReference type="EMBL" id="CAM66409.1"/>
    </source>
</evidence>
<feature type="signal peptide" evidence="2">
    <location>
        <begin position="1"/>
        <end position="18"/>
    </location>
</feature>
<keyword evidence="2" id="KW-0732">Signal</keyword>
<gene>
    <name evidence="3" type="ORF">LINJ_13_0070</name>
</gene>
<evidence type="ECO:0000313" key="4">
    <source>
        <dbReference type="Proteomes" id="UP000008153"/>
    </source>
</evidence>
<accession>A4HVE3</accession>
<reference evidence="3 4" key="1">
    <citation type="journal article" date="2007" name="Nat. Genet.">
        <title>Comparative genomic analysis of three Leishmania species that cause diverse human disease.</title>
        <authorList>
            <person name="Peacock C.S."/>
            <person name="Seeger K."/>
            <person name="Harris D."/>
            <person name="Murphy L."/>
            <person name="Ruiz J.C."/>
            <person name="Quail M.A."/>
            <person name="Peters N."/>
            <person name="Adlem E."/>
            <person name="Tivey A."/>
            <person name="Aslett M."/>
            <person name="Kerhornou A."/>
            <person name="Ivens A."/>
            <person name="Fraser A."/>
            <person name="Rajandream M.A."/>
            <person name="Carver T."/>
            <person name="Norbertczak H."/>
            <person name="Chillingworth T."/>
            <person name="Hance Z."/>
            <person name="Jagels K."/>
            <person name="Moule S."/>
            <person name="Ormond D."/>
            <person name="Rutter S."/>
            <person name="Squares R."/>
            <person name="Whitehead S."/>
            <person name="Rabbinowitsch E."/>
            <person name="Arrowsmith C."/>
            <person name="White B."/>
            <person name="Thurston S."/>
            <person name="Bringaud F."/>
            <person name="Baldauf S.L."/>
            <person name="Faulconbridge A."/>
            <person name="Jeffares D."/>
            <person name="Depledge D.P."/>
            <person name="Oyola S.O."/>
            <person name="Hilley J.D."/>
            <person name="Brito L.O."/>
            <person name="Tosi L.R."/>
            <person name="Barrell B."/>
            <person name="Cruz A.K."/>
            <person name="Mottram J.C."/>
            <person name="Smith D.F."/>
            <person name="Berriman M."/>
        </authorList>
    </citation>
    <scope>NUCLEOTIDE SEQUENCE [LARGE SCALE GENOMIC DNA]</scope>
    <source>
        <strain evidence="3 4">JPCM5</strain>
    </source>
</reference>
<sequence>MRHFSAFSILVPLSAVSAPFFFSLPLPLPPTHTLIPLFYLKWPRSGARPRCQRVCSLFSPLADFPSFFSFIVPFSTQPSTPSPSAAPWAAIATAMDAAAPPSRPTPQFRYMDVLMESSNNHELLALETIREAGQSRENATKEASLSPKDTAAARDRQLVTRVPTPERIRRASARLYNDIHAIMDRHDARTGRELKLRRRGSREASISYLAEQPRSLHQRVAVAPHTSPAAKTALPKVHQLFEESRRAHLAEAQQQRTYFPSSSKPTAYSPKNPSTFSYRFQSPPSAGSSA</sequence>
<reference evidence="3 4" key="2">
    <citation type="journal article" date="2011" name="Genome Res.">
        <title>Chromosome and gene copy number variation allow major structural change between species and strains of Leishmania.</title>
        <authorList>
            <person name="Rogers M.B."/>
            <person name="Hilley J.D."/>
            <person name="Dickens N.J."/>
            <person name="Wilkes J."/>
            <person name="Bates P.A."/>
            <person name="Depledge D.P."/>
            <person name="Harris D."/>
            <person name="Her Y."/>
            <person name="Herzyk P."/>
            <person name="Imamura H."/>
            <person name="Otto T.D."/>
            <person name="Sanders M."/>
            <person name="Seeger K."/>
            <person name="Dujardin J.C."/>
            <person name="Berriman M."/>
            <person name="Smith D.F."/>
            <person name="Hertz-Fowler C."/>
            <person name="Mottram J.C."/>
        </authorList>
    </citation>
    <scope>NUCLEOTIDE SEQUENCE [LARGE SCALE GENOMIC DNA]</scope>
    <source>
        <strain evidence="3 4">JPCM5</strain>
    </source>
</reference>
<evidence type="ECO:0000256" key="1">
    <source>
        <dbReference type="SAM" id="MobiDB-lite"/>
    </source>
</evidence>
<feature type="chain" id="PRO_5002670023" description="Transmembrane protein" evidence="2">
    <location>
        <begin position="19"/>
        <end position="290"/>
    </location>
</feature>
<keyword evidence="4" id="KW-1185">Reference proteome</keyword>
<organism evidence="3 4">
    <name type="scientific">Leishmania infantum</name>
    <dbReference type="NCBI Taxonomy" id="5671"/>
    <lineage>
        <taxon>Eukaryota</taxon>
        <taxon>Discoba</taxon>
        <taxon>Euglenozoa</taxon>
        <taxon>Kinetoplastea</taxon>
        <taxon>Metakinetoplastina</taxon>
        <taxon>Trypanosomatida</taxon>
        <taxon>Trypanosomatidae</taxon>
        <taxon>Leishmaniinae</taxon>
        <taxon>Leishmania</taxon>
    </lineage>
</organism>
<feature type="region of interest" description="Disordered" evidence="1">
    <location>
        <begin position="133"/>
        <end position="153"/>
    </location>
</feature>
<dbReference type="AlphaFoldDB" id="A4HVE3"/>
<dbReference type="OMA" id="QRTYFPS"/>
<dbReference type="VEuPathDB" id="TriTrypDB:LINF_130005600"/>
<dbReference type="Proteomes" id="UP000008153">
    <property type="component" value="Chromosome 13"/>
</dbReference>
<dbReference type="KEGG" id="lif:LINJ_13_0070"/>
<dbReference type="GeneID" id="5067415"/>
<protein>
    <recommendedName>
        <fullName evidence="5">Transmembrane protein</fullName>
    </recommendedName>
</protein>
<feature type="compositionally biased region" description="Polar residues" evidence="1">
    <location>
        <begin position="252"/>
        <end position="290"/>
    </location>
</feature>
<dbReference type="InParanoid" id="A4HVE3"/>